<proteinExistence type="predicted"/>
<evidence type="ECO:0000259" key="6">
    <source>
        <dbReference type="PROSITE" id="PS51198"/>
    </source>
</evidence>
<dbReference type="Proteomes" id="UP001596250">
    <property type="component" value="Unassembled WGS sequence"/>
</dbReference>
<comment type="caution">
    <text evidence="7">The sequence shown here is derived from an EMBL/GenBank/DDBJ whole genome shotgun (WGS) entry which is preliminary data.</text>
</comment>
<dbReference type="RefSeq" id="WP_379895587.1">
    <property type="nucleotide sequence ID" value="NZ_CBCSCT010000021.1"/>
</dbReference>
<evidence type="ECO:0000256" key="5">
    <source>
        <dbReference type="PROSITE-ProRule" id="PRU00560"/>
    </source>
</evidence>
<organism evidence="7 8">
    <name type="scientific">Marinicrinis lubricantis</name>
    <dbReference type="NCBI Taxonomy" id="2086470"/>
    <lineage>
        <taxon>Bacteria</taxon>
        <taxon>Bacillati</taxon>
        <taxon>Bacillota</taxon>
        <taxon>Bacilli</taxon>
        <taxon>Bacillales</taxon>
        <taxon>Paenibacillaceae</taxon>
    </lineage>
</organism>
<dbReference type="EMBL" id="JBHSQV010000176">
    <property type="protein sequence ID" value="MFC5988140.1"/>
    <property type="molecule type" value="Genomic_DNA"/>
</dbReference>
<evidence type="ECO:0000313" key="7">
    <source>
        <dbReference type="EMBL" id="MFC5988140.1"/>
    </source>
</evidence>
<evidence type="ECO:0000313" key="8">
    <source>
        <dbReference type="Proteomes" id="UP001596250"/>
    </source>
</evidence>
<evidence type="ECO:0000256" key="4">
    <source>
        <dbReference type="ARBA" id="ARBA00022840"/>
    </source>
</evidence>
<dbReference type="InterPro" id="IPR000212">
    <property type="entry name" value="DNA_helicase_UvrD/REP"/>
</dbReference>
<dbReference type="InterPro" id="IPR027417">
    <property type="entry name" value="P-loop_NTPase"/>
</dbReference>
<dbReference type="Pfam" id="PF00580">
    <property type="entry name" value="UvrD-helicase"/>
    <property type="match status" value="1"/>
</dbReference>
<accession>A0ABW1ISR7</accession>
<evidence type="ECO:0000256" key="3">
    <source>
        <dbReference type="ARBA" id="ARBA00022806"/>
    </source>
</evidence>
<keyword evidence="1 5" id="KW-0547">Nucleotide-binding</keyword>
<keyword evidence="2 5" id="KW-0378">Hydrolase</keyword>
<dbReference type="SUPFAM" id="SSF52540">
    <property type="entry name" value="P-loop containing nucleoside triphosphate hydrolases"/>
    <property type="match status" value="1"/>
</dbReference>
<evidence type="ECO:0000256" key="1">
    <source>
        <dbReference type="ARBA" id="ARBA00022741"/>
    </source>
</evidence>
<keyword evidence="8" id="KW-1185">Reference proteome</keyword>
<feature type="domain" description="UvrD-like helicase ATP-binding" evidence="6">
    <location>
        <begin position="183"/>
        <end position="569"/>
    </location>
</feature>
<name>A0ABW1ISR7_9BACL</name>
<dbReference type="PROSITE" id="PS51198">
    <property type="entry name" value="UVRD_HELICASE_ATP_BIND"/>
    <property type="match status" value="1"/>
</dbReference>
<evidence type="ECO:0000256" key="2">
    <source>
        <dbReference type="ARBA" id="ARBA00022801"/>
    </source>
</evidence>
<keyword evidence="4 5" id="KW-0067">ATP-binding</keyword>
<keyword evidence="3 5" id="KW-0347">Helicase</keyword>
<dbReference type="Pfam" id="PF13538">
    <property type="entry name" value="UvrD_C_2"/>
    <property type="match status" value="1"/>
</dbReference>
<feature type="binding site" evidence="5">
    <location>
        <begin position="204"/>
        <end position="211"/>
    </location>
    <ligand>
        <name>ATP</name>
        <dbReference type="ChEBI" id="CHEBI:30616"/>
    </ligand>
</feature>
<dbReference type="PANTHER" id="PTHR11070:SF17">
    <property type="entry name" value="DNA HELICASE IV"/>
    <property type="match status" value="1"/>
</dbReference>
<dbReference type="InterPro" id="IPR027785">
    <property type="entry name" value="UvrD-like_helicase_C"/>
</dbReference>
<dbReference type="Gene3D" id="3.40.50.300">
    <property type="entry name" value="P-loop containing nucleotide triphosphate hydrolases"/>
    <property type="match status" value="3"/>
</dbReference>
<dbReference type="InterPro" id="IPR014016">
    <property type="entry name" value="UvrD-like_ATP-bd"/>
</dbReference>
<dbReference type="PANTHER" id="PTHR11070">
    <property type="entry name" value="UVRD / RECB / PCRA DNA HELICASE FAMILY MEMBER"/>
    <property type="match status" value="1"/>
</dbReference>
<protein>
    <submittedName>
        <fullName evidence="7">HelD family protein</fullName>
    </submittedName>
</protein>
<reference evidence="8" key="1">
    <citation type="journal article" date="2019" name="Int. J. Syst. Evol. Microbiol.">
        <title>The Global Catalogue of Microorganisms (GCM) 10K type strain sequencing project: providing services to taxonomists for standard genome sequencing and annotation.</title>
        <authorList>
            <consortium name="The Broad Institute Genomics Platform"/>
            <consortium name="The Broad Institute Genome Sequencing Center for Infectious Disease"/>
            <person name="Wu L."/>
            <person name="Ma J."/>
        </authorList>
    </citation>
    <scope>NUCLEOTIDE SEQUENCE [LARGE SCALE GENOMIC DNA]</scope>
    <source>
        <strain evidence="8">CCM 8749</strain>
    </source>
</reference>
<gene>
    <name evidence="7" type="ORF">ACFPXP_17190</name>
</gene>
<sequence>MDPRQEYEQEVLESKLSEIDQLLSSLSKRKTSVTSTADAIIQKRRIEKIDRIEQSRSSPYIGRMDVVDENGKRIPFYVGKTGIGDGTHEIVVDWRSDFGSMFTSYSGGKKSIPAIGQLVGKRQITINNKMVKRIVDVGQVKDPSNSTQLTIDNESREISNDEYLNEILSQRSTDHQLQEIISSLQEEQDEIVRLSIDQPIIVQGVAGSGKSSVAMHRISYLLYRYEEYLQPEDIIVIAPNKMFISYMQSVIPDLDIEGIEQSTFFDLVVSMLKIKGLSDPYQNMVQRLNHSLQGQVNETAAKFKGSIKFLHMLETYLQFIEFNECPKAKINVNSDFSISEEQLKAMYNGYAHLPLASRREETIESVKIAMKDYYQKQLEVLEIQFDDIVNNWVETMPAGHPGRKNLFVSLEHSLSIKKEKLKSECNKAIKEFVDTWEPKNTIGVYKQLLGNPELLMGLDQSIPAELAHELAGSVQMGVTFDDLAALLYIEQNLRGLDRFYKYMVIDEAQDLSPFQIYMLNQMTSSLTILGDITQSIFPTGIRSWDEVDQQVIGTNPIRRMQMNTSYRSTYEIMELANKVISNSKLNLPRIIPVNRKGGEPHVRQVTGGSDLLVKIQESLNAFAKKGHAKIAIIGKDLKQTEGIYRSLADQGYSGLQLIDHPNHTLTGNLVLIPSSLVKGMEFDAVIIPNANEERFGMNELDAKLLYICVTRAHHDLHIYYHNRISPLLDGVKTDAVIQQDVSMDVL</sequence>